<dbReference type="PANTHER" id="PTHR10698:SF0">
    <property type="entry name" value="V-TYPE PROTON ATPASE SUBUNIT H"/>
    <property type="match status" value="1"/>
</dbReference>
<keyword evidence="3" id="KW-0375">Hydrogen ion transport</keyword>
<accession>A0AAF0IXL4</accession>
<evidence type="ECO:0000256" key="3">
    <source>
        <dbReference type="ARBA" id="ARBA00022781"/>
    </source>
</evidence>
<dbReference type="Pfam" id="PF03224">
    <property type="entry name" value="V-ATPase_H_N"/>
    <property type="match status" value="1"/>
</dbReference>
<keyword evidence="7" id="KW-1185">Reference proteome</keyword>
<dbReference type="SUPFAM" id="SSF48371">
    <property type="entry name" value="ARM repeat"/>
    <property type="match status" value="1"/>
</dbReference>
<keyword evidence="2" id="KW-0813">Transport</keyword>
<protein>
    <submittedName>
        <fullName evidence="6">H(+)-transporting V1 sector ATPase subunit H</fullName>
    </submittedName>
</protein>
<dbReference type="AlphaFoldDB" id="A0AAF0IXL4"/>
<name>A0AAF0IXL4_9BASI</name>
<organism evidence="6 7">
    <name type="scientific">Malassezia equina</name>
    <dbReference type="NCBI Taxonomy" id="1381935"/>
    <lineage>
        <taxon>Eukaryota</taxon>
        <taxon>Fungi</taxon>
        <taxon>Dikarya</taxon>
        <taxon>Basidiomycota</taxon>
        <taxon>Ustilaginomycotina</taxon>
        <taxon>Malasseziomycetes</taxon>
        <taxon>Malasseziales</taxon>
        <taxon>Malasseziaceae</taxon>
        <taxon>Malassezia</taxon>
    </lineage>
</organism>
<evidence type="ECO:0000313" key="6">
    <source>
        <dbReference type="EMBL" id="WFD22014.1"/>
    </source>
</evidence>
<comment type="similarity">
    <text evidence="1">Belongs to the V-ATPase H subunit family.</text>
</comment>
<dbReference type="Proteomes" id="UP001214415">
    <property type="component" value="Chromosome 1"/>
</dbReference>
<dbReference type="GO" id="GO:0046961">
    <property type="term" value="F:proton-transporting ATPase activity, rotational mechanism"/>
    <property type="evidence" value="ECO:0007669"/>
    <property type="project" value="InterPro"/>
</dbReference>
<evidence type="ECO:0000256" key="2">
    <source>
        <dbReference type="ARBA" id="ARBA00022448"/>
    </source>
</evidence>
<proteinExistence type="inferred from homology"/>
<dbReference type="InterPro" id="IPR011987">
    <property type="entry name" value="ATPase_V1-cplx_hsu_C"/>
</dbReference>
<evidence type="ECO:0000256" key="4">
    <source>
        <dbReference type="ARBA" id="ARBA00023065"/>
    </source>
</evidence>
<keyword evidence="4" id="KW-0406">Ion transport</keyword>
<dbReference type="Pfam" id="PF11698">
    <property type="entry name" value="V-ATPase_H_C"/>
    <property type="match status" value="1"/>
</dbReference>
<dbReference type="Gene3D" id="1.25.10.10">
    <property type="entry name" value="Leucine-rich Repeat Variant"/>
    <property type="match status" value="1"/>
</dbReference>
<evidence type="ECO:0000313" key="7">
    <source>
        <dbReference type="Proteomes" id="UP001214415"/>
    </source>
</evidence>
<gene>
    <name evidence="6" type="primary">VMA13</name>
    <name evidence="6" type="ORF">MEQU1_000676</name>
</gene>
<dbReference type="InterPro" id="IPR004908">
    <property type="entry name" value="ATPase_V1-cplx_hsu"/>
</dbReference>
<dbReference type="EMBL" id="CP119900">
    <property type="protein sequence ID" value="WFD22014.1"/>
    <property type="molecule type" value="Genomic_DNA"/>
</dbReference>
<dbReference type="InterPro" id="IPR016024">
    <property type="entry name" value="ARM-type_fold"/>
</dbReference>
<dbReference type="PANTHER" id="PTHR10698">
    <property type="entry name" value="V-TYPE PROTON ATPASE SUBUNIT H"/>
    <property type="match status" value="1"/>
</dbReference>
<dbReference type="InterPro" id="IPR038497">
    <property type="entry name" value="ATPase_V1-cplx_hsu_C_sf"/>
</dbReference>
<dbReference type="InterPro" id="IPR011989">
    <property type="entry name" value="ARM-like"/>
</dbReference>
<dbReference type="Gene3D" id="1.25.40.150">
    <property type="entry name" value="V-type ATPase, subunit H, C-terminal domain"/>
    <property type="match status" value="1"/>
</dbReference>
<dbReference type="GO" id="GO:0000221">
    <property type="term" value="C:vacuolar proton-transporting V-type ATPase, V1 domain"/>
    <property type="evidence" value="ECO:0007669"/>
    <property type="project" value="InterPro"/>
</dbReference>
<dbReference type="GO" id="GO:0000329">
    <property type="term" value="C:fungal-type vacuole membrane"/>
    <property type="evidence" value="ECO:0007669"/>
    <property type="project" value="TreeGrafter"/>
</dbReference>
<sequence>MAAQQERSDGHAVAPFSTSSLLPIENFWLEETTVKLRARPTAWEGYQRAGLVTNDEVSMLRQAEQAGQSGDLASVCEKGDVYAALYVKLLGKLSRMDTTQTVLVLMDDLVQAAPDRLAWFLAAEPLPPLRKCVKGTNDGRLLDADDMFVSLKAAQFLTLCLGAQVANGGDPPLEMALAVIDYIKKALAPLVKEDTVSELTEGHAAPMALCIASEILRTSLGRTSIWAKDTEMREAGQANAALIPQLLAVLRKTSTGTSAGAGSTTLPQLHYQALFCLWLLTFHNEAARGLDLYFGAAPVLVQVAQKALKHKVVRMVLAIWRNMLVAAEAENATRLLGAKVLPLCATLEERRYPDKEMQDDVSYIAGVLQRYLDQMSSYEEYRSELYSGRLSFDNPAHALEDFWRENAEKLTEEHDRDLKQLVRLLQSKDSDATTLAAACSDMGHFVQHMDGGRRRADALGAKTAIMQLVEHSDANVQYHALQTLARLVSTSWR</sequence>
<evidence type="ECO:0000256" key="1">
    <source>
        <dbReference type="ARBA" id="ARBA00008613"/>
    </source>
</evidence>
<feature type="domain" description="ATPase V1 complex subunit H C-terminal" evidence="5">
    <location>
        <begin position="374"/>
        <end position="492"/>
    </location>
</feature>
<reference evidence="6" key="1">
    <citation type="submission" date="2023-03" db="EMBL/GenBank/DDBJ databases">
        <title>Mating type loci evolution in Malassezia.</title>
        <authorList>
            <person name="Coelho M.A."/>
        </authorList>
    </citation>
    <scope>NUCLEOTIDE SEQUENCE</scope>
    <source>
        <strain evidence="6">CBS 12830</strain>
    </source>
</reference>
<evidence type="ECO:0000259" key="5">
    <source>
        <dbReference type="Pfam" id="PF11698"/>
    </source>
</evidence>